<protein>
    <submittedName>
        <fullName evidence="2">Unnamed protein product</fullName>
    </submittedName>
</protein>
<sequence>MFPSTKSVDKTDMNYTCVITGGVWILSLVYFAVYKRKVYHGPKTNLGPEDGTEIDKIPVSLDSALESTEKQE</sequence>
<dbReference type="EMBL" id="BSXU01002776">
    <property type="protein sequence ID" value="GMG39270.1"/>
    <property type="molecule type" value="Genomic_DNA"/>
</dbReference>
<keyword evidence="1" id="KW-1133">Transmembrane helix</keyword>
<name>A0A9W6YZT6_AMBMO</name>
<accession>A0A9W6YZT6</accession>
<dbReference type="OrthoDB" id="4476201at2759"/>
<dbReference type="Proteomes" id="UP001165063">
    <property type="component" value="Unassembled WGS sequence"/>
</dbReference>
<comment type="caution">
    <text evidence="2">The sequence shown here is derived from an EMBL/GenBank/DDBJ whole genome shotgun (WGS) entry which is preliminary data.</text>
</comment>
<keyword evidence="1" id="KW-0812">Transmembrane</keyword>
<organism evidence="2 3">
    <name type="scientific">Ambrosiozyma monospora</name>
    <name type="common">Yeast</name>
    <name type="synonym">Endomycopsis monosporus</name>
    <dbReference type="NCBI Taxonomy" id="43982"/>
    <lineage>
        <taxon>Eukaryota</taxon>
        <taxon>Fungi</taxon>
        <taxon>Dikarya</taxon>
        <taxon>Ascomycota</taxon>
        <taxon>Saccharomycotina</taxon>
        <taxon>Pichiomycetes</taxon>
        <taxon>Pichiales</taxon>
        <taxon>Pichiaceae</taxon>
        <taxon>Ambrosiozyma</taxon>
    </lineage>
</organism>
<evidence type="ECO:0000256" key="1">
    <source>
        <dbReference type="SAM" id="Phobius"/>
    </source>
</evidence>
<keyword evidence="1" id="KW-0472">Membrane</keyword>
<gene>
    <name evidence="2" type="ORF">Amon01_000520100</name>
</gene>
<keyword evidence="3" id="KW-1185">Reference proteome</keyword>
<reference evidence="2" key="1">
    <citation type="submission" date="2023-04" db="EMBL/GenBank/DDBJ databases">
        <title>Ambrosiozyma monospora NBRC 1965.</title>
        <authorList>
            <person name="Ichikawa N."/>
            <person name="Sato H."/>
            <person name="Tonouchi N."/>
        </authorList>
    </citation>
    <scope>NUCLEOTIDE SEQUENCE</scope>
    <source>
        <strain evidence="2">NBRC 1965</strain>
    </source>
</reference>
<dbReference type="AlphaFoldDB" id="A0A9W6YZT6"/>
<evidence type="ECO:0000313" key="3">
    <source>
        <dbReference type="Proteomes" id="UP001165063"/>
    </source>
</evidence>
<evidence type="ECO:0000313" key="2">
    <source>
        <dbReference type="EMBL" id="GMG39270.1"/>
    </source>
</evidence>
<proteinExistence type="predicted"/>
<feature type="transmembrane region" description="Helical" evidence="1">
    <location>
        <begin position="13"/>
        <end position="33"/>
    </location>
</feature>